<dbReference type="RefSeq" id="WP_187748888.1">
    <property type="nucleotide sequence ID" value="NZ_CP060828.1"/>
</dbReference>
<reference evidence="1 2" key="1">
    <citation type="submission" date="2020-08" db="EMBL/GenBank/DDBJ databases">
        <title>A novel species.</title>
        <authorList>
            <person name="Gao J."/>
        </authorList>
    </citation>
    <scope>NUCLEOTIDE SEQUENCE [LARGE SCALE GENOMIC DNA]</scope>
    <source>
        <strain evidence="1 2">CRXT-G-22</strain>
    </source>
</reference>
<sequence>MAPSGLSACLRTLLALVLPATGRRRKQCVPEPVPVPVPVESPWSRPWTSPSKAEAAEIFRRQAERQAQVEAAWELRVQWERRRAAALATLGEDYPYTYEGGPFGADAFSDAG</sequence>
<accession>A0A7H0IGL4</accession>
<name>A0A7H0IGL4_9ACTN</name>
<dbReference type="AlphaFoldDB" id="A0A7H0IGL4"/>
<organism evidence="1 2">
    <name type="scientific">Streptomyces roseirectus</name>
    <dbReference type="NCBI Taxonomy" id="2768066"/>
    <lineage>
        <taxon>Bacteria</taxon>
        <taxon>Bacillati</taxon>
        <taxon>Actinomycetota</taxon>
        <taxon>Actinomycetes</taxon>
        <taxon>Kitasatosporales</taxon>
        <taxon>Streptomycetaceae</taxon>
        <taxon>Streptomyces</taxon>
    </lineage>
</organism>
<dbReference type="EMBL" id="CP060828">
    <property type="protein sequence ID" value="QNP71930.1"/>
    <property type="molecule type" value="Genomic_DNA"/>
</dbReference>
<gene>
    <name evidence="1" type="ORF">IAG44_22615</name>
</gene>
<protein>
    <submittedName>
        <fullName evidence="1">Uncharacterized protein</fullName>
    </submittedName>
</protein>
<proteinExistence type="predicted"/>
<dbReference type="KEGG" id="sroi:IAG44_22615"/>
<keyword evidence="2" id="KW-1185">Reference proteome</keyword>
<evidence type="ECO:0000313" key="1">
    <source>
        <dbReference type="EMBL" id="QNP71930.1"/>
    </source>
</evidence>
<evidence type="ECO:0000313" key="2">
    <source>
        <dbReference type="Proteomes" id="UP000516052"/>
    </source>
</evidence>
<dbReference type="Proteomes" id="UP000516052">
    <property type="component" value="Chromosome"/>
</dbReference>